<protein>
    <submittedName>
        <fullName evidence="2">Heavy metal-binding domain-containing protein</fullName>
    </submittedName>
</protein>
<dbReference type="InterPro" id="IPR002765">
    <property type="entry name" value="UPF0145_YbjQ-like"/>
</dbReference>
<dbReference type="EMBL" id="CP126980">
    <property type="protein sequence ID" value="WIM93587.1"/>
    <property type="molecule type" value="Genomic_DNA"/>
</dbReference>
<dbReference type="PANTHER" id="PTHR34068">
    <property type="entry name" value="UPF0145 PROTEIN YBJQ"/>
    <property type="match status" value="1"/>
</dbReference>
<dbReference type="Gene3D" id="3.30.110.70">
    <property type="entry name" value="Hypothetical protein apc22750. Chain B"/>
    <property type="match status" value="2"/>
</dbReference>
<dbReference type="Pfam" id="PF01906">
    <property type="entry name" value="YbjQ_1"/>
    <property type="match status" value="2"/>
</dbReference>
<comment type="similarity">
    <text evidence="1">Belongs to the UPF0145 family.</text>
</comment>
<reference evidence="2 3" key="1">
    <citation type="submission" date="2023-06" db="EMBL/GenBank/DDBJ databases">
        <authorList>
            <person name="Yushchuk O."/>
            <person name="Binda E."/>
            <person name="Ruckert-Reed C."/>
            <person name="Fedorenko V."/>
            <person name="Kalinowski J."/>
            <person name="Marinelli F."/>
        </authorList>
    </citation>
    <scope>NUCLEOTIDE SEQUENCE [LARGE SCALE GENOMIC DNA]</scope>
    <source>
        <strain evidence="2 3">NRRL 3884</strain>
    </source>
</reference>
<organism evidence="2 3">
    <name type="scientific">Actinoplanes oblitus</name>
    <dbReference type="NCBI Taxonomy" id="3040509"/>
    <lineage>
        <taxon>Bacteria</taxon>
        <taxon>Bacillati</taxon>
        <taxon>Actinomycetota</taxon>
        <taxon>Actinomycetes</taxon>
        <taxon>Micromonosporales</taxon>
        <taxon>Micromonosporaceae</taxon>
        <taxon>Actinoplanes</taxon>
    </lineage>
</organism>
<dbReference type="RefSeq" id="WP_284914795.1">
    <property type="nucleotide sequence ID" value="NZ_CP126980.1"/>
</dbReference>
<evidence type="ECO:0000313" key="2">
    <source>
        <dbReference type="EMBL" id="WIM93587.1"/>
    </source>
</evidence>
<dbReference type="InterPro" id="IPR035439">
    <property type="entry name" value="UPF0145_dom_sf"/>
</dbReference>
<name>A0ABY8W8A6_9ACTN</name>
<sequence>MTVHTSVLSAAGFDPVGPVFGTTVMDVGWTGGASCGWRPTYPSRRGPAVALPPRPAGHTAYARALRGGRDTALDRMCRAAGALGADGVVAVRFTEQRLAGRTREFRALGVAVRSRGRQRPGAVFSTELAAPEFVTLLAAGWVPAGIVRGLAVAVRHEDWRTASSLGFLVPNTELAGHTELITHVRAEARRDVAARAAALGADAVLTSGLRSAMWATGAGEDHTDQVAECVVTGTAVARFHPGHPPSSSPTVLPLRSTR</sequence>
<dbReference type="SUPFAM" id="SSF117782">
    <property type="entry name" value="YbjQ-like"/>
    <property type="match status" value="2"/>
</dbReference>
<accession>A0ABY8W8A6</accession>
<gene>
    <name evidence="2" type="ORF">ACTOB_005570</name>
</gene>
<evidence type="ECO:0000313" key="3">
    <source>
        <dbReference type="Proteomes" id="UP001240150"/>
    </source>
</evidence>
<evidence type="ECO:0000256" key="1">
    <source>
        <dbReference type="ARBA" id="ARBA00010751"/>
    </source>
</evidence>
<keyword evidence="3" id="KW-1185">Reference proteome</keyword>
<proteinExistence type="inferred from homology"/>
<dbReference type="Proteomes" id="UP001240150">
    <property type="component" value="Chromosome"/>
</dbReference>